<proteinExistence type="predicted"/>
<evidence type="ECO:0000313" key="3">
    <source>
        <dbReference type="Proteomes" id="UP000549066"/>
    </source>
</evidence>
<dbReference type="Proteomes" id="UP000549066">
    <property type="component" value="Unassembled WGS sequence"/>
</dbReference>
<protein>
    <recommendedName>
        <fullName evidence="1">Amidohydrolase 3 domain-containing protein</fullName>
    </recommendedName>
</protein>
<dbReference type="AlphaFoldDB" id="A0A852X244"/>
<dbReference type="InterPro" id="IPR032466">
    <property type="entry name" value="Metal_Hydrolase"/>
</dbReference>
<accession>A0A852X244</accession>
<gene>
    <name evidence="2" type="ORF">BJY17_002970</name>
</gene>
<name>A0A852X244_9MICO</name>
<dbReference type="InterPro" id="IPR033932">
    <property type="entry name" value="YtcJ-like"/>
</dbReference>
<dbReference type="GO" id="GO:0016810">
    <property type="term" value="F:hydrolase activity, acting on carbon-nitrogen (but not peptide) bonds"/>
    <property type="evidence" value="ECO:0007669"/>
    <property type="project" value="InterPro"/>
</dbReference>
<comment type="caution">
    <text evidence="2">The sequence shown here is derived from an EMBL/GenBank/DDBJ whole genome shotgun (WGS) entry which is preliminary data.</text>
</comment>
<evidence type="ECO:0000259" key="1">
    <source>
        <dbReference type="Pfam" id="PF07969"/>
    </source>
</evidence>
<sequence length="527" mass="55868">MPSKLFRNARIHTLTGEKKPAEALLAVDGEIVAIGEDPEVGALAGPGTIEVDLGGLAVVPGFIDAHIHTALLAGERGQLDLRGVRSLDEALAAIRSHAAGLPGGRGIFWGSWDSNTWAVPVQPDRHSLDRICPDRPVVLPSIDGHTVWANSFALAAAGITAATPDPVGGEIVRDARGEPTGILREEAQRPLDAVIGAPSVADLVEQLAVEQEHLLAVGLTGVHDIDGEDARAAYLELHRSGRLRLRVHKAIPAVHLDAAIAEGRYTGQGDDWFQTGPVKLFSDGALGSHTSHMGEAFVGESGNRGIEVIPYARLRELVRTAARAGIAVATHAIGDEANHLVLNAYAEIVELSRAAGLRHRIEHAQHIRWDDLPRFAELGVIPSLQPTHCTSDIALASTLLAGRDLANYAWRALADSGAHVAFGSDAPVESPNPMHAVHAAVTRENAAGEPAGGWEPEQRVTVAEALAAHSAGSAYAAHRDHRQGTLAVGRLADFVALERDPFEVEPTELRDLQVATTVVGGEVRFQR</sequence>
<evidence type="ECO:0000313" key="2">
    <source>
        <dbReference type="EMBL" id="NYG22223.1"/>
    </source>
</evidence>
<keyword evidence="3" id="KW-1185">Reference proteome</keyword>
<dbReference type="PANTHER" id="PTHR22642">
    <property type="entry name" value="IMIDAZOLONEPROPIONASE"/>
    <property type="match status" value="1"/>
</dbReference>
<dbReference type="PANTHER" id="PTHR22642:SF2">
    <property type="entry name" value="PROTEIN LONG AFTER FAR-RED 3"/>
    <property type="match status" value="1"/>
</dbReference>
<dbReference type="EMBL" id="JACCFI010000001">
    <property type="protein sequence ID" value="NYG22223.1"/>
    <property type="molecule type" value="Genomic_DNA"/>
</dbReference>
<dbReference type="InterPro" id="IPR013108">
    <property type="entry name" value="Amidohydro_3"/>
</dbReference>
<feature type="domain" description="Amidohydrolase 3" evidence="1">
    <location>
        <begin position="50"/>
        <end position="524"/>
    </location>
</feature>
<dbReference type="SUPFAM" id="SSF51556">
    <property type="entry name" value="Metallo-dependent hydrolases"/>
    <property type="match status" value="1"/>
</dbReference>
<dbReference type="Gene3D" id="3.20.20.140">
    <property type="entry name" value="Metal-dependent hydrolases"/>
    <property type="match status" value="1"/>
</dbReference>
<dbReference type="SUPFAM" id="SSF51338">
    <property type="entry name" value="Composite domain of metallo-dependent hydrolases"/>
    <property type="match status" value="1"/>
</dbReference>
<dbReference type="Gene3D" id="3.10.310.70">
    <property type="match status" value="1"/>
</dbReference>
<dbReference type="CDD" id="cd01300">
    <property type="entry name" value="YtcJ_like"/>
    <property type="match status" value="1"/>
</dbReference>
<dbReference type="Pfam" id="PF07969">
    <property type="entry name" value="Amidohydro_3"/>
    <property type="match status" value="1"/>
</dbReference>
<organism evidence="2 3">
    <name type="scientific">Agromyces hippuratus</name>
    <dbReference type="NCBI Taxonomy" id="286438"/>
    <lineage>
        <taxon>Bacteria</taxon>
        <taxon>Bacillati</taxon>
        <taxon>Actinomycetota</taxon>
        <taxon>Actinomycetes</taxon>
        <taxon>Micrococcales</taxon>
        <taxon>Microbacteriaceae</taxon>
        <taxon>Agromyces</taxon>
    </lineage>
</organism>
<dbReference type="RefSeq" id="WP_179552062.1">
    <property type="nucleotide sequence ID" value="NZ_JACCFI010000001.1"/>
</dbReference>
<dbReference type="Gene3D" id="2.30.40.10">
    <property type="entry name" value="Urease, subunit C, domain 1"/>
    <property type="match status" value="1"/>
</dbReference>
<reference evidence="2 3" key="1">
    <citation type="submission" date="2020-07" db="EMBL/GenBank/DDBJ databases">
        <title>Sequencing the genomes of 1000 actinobacteria strains.</title>
        <authorList>
            <person name="Klenk H.-P."/>
        </authorList>
    </citation>
    <scope>NUCLEOTIDE SEQUENCE [LARGE SCALE GENOMIC DNA]</scope>
    <source>
        <strain evidence="2 3">DSM 8598</strain>
    </source>
</reference>
<dbReference type="InterPro" id="IPR011059">
    <property type="entry name" value="Metal-dep_hydrolase_composite"/>
</dbReference>